<sequence>MYNSLLLLFCFTVTISVINAELFVNDRDSVVSAEHNLLVCSRQPCSMKFHATTGCMLVSATEPNIRVPLKKLTNLRFVPNLIPGPYWITCGEGQKLILIVRDSSLHLDCSAVPALIDQNLSYPNSRLCVYRPKLRTEWMKFAGSIVEQATEFPKCMIGRFPANTGSLLTLSLIQRLPFGKSNITCGQQHSQTIRVIHPPRREVEIRERTPGAVYKLSRLDSDFSVCVVWTSTPTETGCSFDELSISADCSYSVNEVVGSHVDVTCSIPDHNVPRRFTVEVLIDRPVLLVCNDMNIIVEPNNYRKRYTICDWHAVPGEDKYSKWTIPLVCTSYPSGLVFTDGTMMLNQSIFEDMTYTVECNNETAIARFYPTDGYVSLLVEPTQSYFLFGQSGPAKFYFNYTRHLRSLAKDRLTCTVILKPEENIDGFRFIGDTLLFGHSNVSNTLRTNYRVKCADEFLERWTNITVYHPLNLQLVIEGERRSIYFSGIFLSFSCKIQFPNSNVPSSDPHVYWEPGSVHSFTVTEYNITLDTQNMRGVFRPTCIYHYDPHEMNESVYFMIY</sequence>
<evidence type="ECO:0000256" key="1">
    <source>
        <dbReference type="SAM" id="SignalP"/>
    </source>
</evidence>
<dbReference type="AlphaFoldDB" id="A0A5J4NYN6"/>
<dbReference type="Proteomes" id="UP000324629">
    <property type="component" value="Unassembled WGS sequence"/>
</dbReference>
<comment type="caution">
    <text evidence="2">The sequence shown here is derived from an EMBL/GenBank/DDBJ whole genome shotgun (WGS) entry which is preliminary data.</text>
</comment>
<evidence type="ECO:0008006" key="4">
    <source>
        <dbReference type="Google" id="ProtNLM"/>
    </source>
</evidence>
<feature type="signal peptide" evidence="1">
    <location>
        <begin position="1"/>
        <end position="20"/>
    </location>
</feature>
<feature type="non-terminal residue" evidence="2">
    <location>
        <position position="560"/>
    </location>
</feature>
<name>A0A5J4NYN6_9TREM</name>
<proteinExistence type="predicted"/>
<dbReference type="EMBL" id="QNGE01000360">
    <property type="protein sequence ID" value="KAA3680745.1"/>
    <property type="molecule type" value="Genomic_DNA"/>
</dbReference>
<reference evidence="2 3" key="1">
    <citation type="journal article" date="2019" name="Gigascience">
        <title>Whole-genome sequence of the oriental lung fluke Paragonimus westermani.</title>
        <authorList>
            <person name="Oey H."/>
            <person name="Zakrzewski M."/>
            <person name="Narain K."/>
            <person name="Devi K.R."/>
            <person name="Agatsuma T."/>
            <person name="Nawaratna S."/>
            <person name="Gobert G.N."/>
            <person name="Jones M.K."/>
            <person name="Ragan M.A."/>
            <person name="McManus D.P."/>
            <person name="Krause L."/>
        </authorList>
    </citation>
    <scope>NUCLEOTIDE SEQUENCE [LARGE SCALE GENOMIC DNA]</scope>
    <source>
        <strain evidence="2 3">IND2009</strain>
    </source>
</reference>
<organism evidence="2 3">
    <name type="scientific">Paragonimus westermani</name>
    <dbReference type="NCBI Taxonomy" id="34504"/>
    <lineage>
        <taxon>Eukaryota</taxon>
        <taxon>Metazoa</taxon>
        <taxon>Spiralia</taxon>
        <taxon>Lophotrochozoa</taxon>
        <taxon>Platyhelminthes</taxon>
        <taxon>Trematoda</taxon>
        <taxon>Digenea</taxon>
        <taxon>Plagiorchiida</taxon>
        <taxon>Troglotremata</taxon>
        <taxon>Troglotrematidae</taxon>
        <taxon>Paragonimus</taxon>
    </lineage>
</organism>
<feature type="chain" id="PRO_5023915286" description="Ig-like domain-containing protein" evidence="1">
    <location>
        <begin position="21"/>
        <end position="560"/>
    </location>
</feature>
<gene>
    <name evidence="2" type="ORF">DEA37_0012500</name>
</gene>
<accession>A0A5J4NYN6</accession>
<keyword evidence="3" id="KW-1185">Reference proteome</keyword>
<evidence type="ECO:0000313" key="2">
    <source>
        <dbReference type="EMBL" id="KAA3680745.1"/>
    </source>
</evidence>
<keyword evidence="1" id="KW-0732">Signal</keyword>
<protein>
    <recommendedName>
        <fullName evidence="4">Ig-like domain-containing protein</fullName>
    </recommendedName>
</protein>
<evidence type="ECO:0000313" key="3">
    <source>
        <dbReference type="Proteomes" id="UP000324629"/>
    </source>
</evidence>